<evidence type="ECO:0000256" key="2">
    <source>
        <dbReference type="ARBA" id="ARBA00023054"/>
    </source>
</evidence>
<accession>X1GCI4</accession>
<feature type="non-terminal residue" evidence="7">
    <location>
        <position position="414"/>
    </location>
</feature>
<dbReference type="SUPFAM" id="SSF111369">
    <property type="entry name" value="HlyD-like secretion proteins"/>
    <property type="match status" value="1"/>
</dbReference>
<comment type="caution">
    <text evidence="7">The sequence shown here is derived from an EMBL/GenBank/DDBJ whole genome shotgun (WGS) entry which is preliminary data.</text>
</comment>
<dbReference type="Gene3D" id="2.40.30.170">
    <property type="match status" value="1"/>
</dbReference>
<feature type="region of interest" description="Disordered" evidence="4">
    <location>
        <begin position="362"/>
        <end position="414"/>
    </location>
</feature>
<evidence type="ECO:0000259" key="5">
    <source>
        <dbReference type="Pfam" id="PF25975"/>
    </source>
</evidence>
<evidence type="ECO:0000256" key="1">
    <source>
        <dbReference type="ARBA" id="ARBA00004196"/>
    </source>
</evidence>
<feature type="compositionally biased region" description="Basic and acidic residues" evidence="4">
    <location>
        <begin position="375"/>
        <end position="402"/>
    </location>
</feature>
<comment type="subcellular location">
    <subcellularLocation>
        <location evidence="1">Cell envelope</location>
    </subcellularLocation>
</comment>
<keyword evidence="2 3" id="KW-0175">Coiled coil</keyword>
<organism evidence="7">
    <name type="scientific">marine sediment metagenome</name>
    <dbReference type="NCBI Taxonomy" id="412755"/>
    <lineage>
        <taxon>unclassified sequences</taxon>
        <taxon>metagenomes</taxon>
        <taxon>ecological metagenomes</taxon>
    </lineage>
</organism>
<dbReference type="EMBL" id="BARU01007192">
    <property type="protein sequence ID" value="GAH42505.1"/>
    <property type="molecule type" value="Genomic_DNA"/>
</dbReference>
<name>X1GCI4_9ZZZZ</name>
<dbReference type="InterPro" id="IPR058636">
    <property type="entry name" value="Beta-barrel_YknX"/>
</dbReference>
<feature type="domain" description="CzcB-like C-terminal circularly permuted SH3-like" evidence="5">
    <location>
        <begin position="281"/>
        <end position="332"/>
    </location>
</feature>
<dbReference type="GO" id="GO:0030313">
    <property type="term" value="C:cell envelope"/>
    <property type="evidence" value="ECO:0007669"/>
    <property type="project" value="UniProtKB-SubCell"/>
</dbReference>
<feature type="domain" description="YknX-like beta-barrel" evidence="6">
    <location>
        <begin position="194"/>
        <end position="272"/>
    </location>
</feature>
<dbReference type="PANTHER" id="PTHR32347">
    <property type="entry name" value="EFFLUX SYSTEM COMPONENT YKNX-RELATED"/>
    <property type="match status" value="1"/>
</dbReference>
<feature type="non-terminal residue" evidence="7">
    <location>
        <position position="1"/>
    </location>
</feature>
<dbReference type="Pfam" id="PF25990">
    <property type="entry name" value="Beta-barrel_YknX"/>
    <property type="match status" value="1"/>
</dbReference>
<feature type="coiled-coil region" evidence="3">
    <location>
        <begin position="9"/>
        <end position="146"/>
    </location>
</feature>
<dbReference type="NCBIfam" id="TIGR01730">
    <property type="entry name" value="RND_mfp"/>
    <property type="match status" value="1"/>
</dbReference>
<evidence type="ECO:0000256" key="4">
    <source>
        <dbReference type="SAM" id="MobiDB-lite"/>
    </source>
</evidence>
<dbReference type="InterPro" id="IPR058649">
    <property type="entry name" value="CzcB_C"/>
</dbReference>
<dbReference type="InterPro" id="IPR006143">
    <property type="entry name" value="RND_pump_MFP"/>
</dbReference>
<dbReference type="GO" id="GO:0016020">
    <property type="term" value="C:membrane"/>
    <property type="evidence" value="ECO:0007669"/>
    <property type="project" value="InterPro"/>
</dbReference>
<evidence type="ECO:0000256" key="3">
    <source>
        <dbReference type="SAM" id="Coils"/>
    </source>
</evidence>
<reference evidence="7" key="1">
    <citation type="journal article" date="2014" name="Front. Microbiol.">
        <title>High frequency of phylogenetically diverse reductive dehalogenase-homologous genes in deep subseafloor sedimentary metagenomes.</title>
        <authorList>
            <person name="Kawai M."/>
            <person name="Futagami T."/>
            <person name="Toyoda A."/>
            <person name="Takaki Y."/>
            <person name="Nishi S."/>
            <person name="Hori S."/>
            <person name="Arai W."/>
            <person name="Tsubouchi T."/>
            <person name="Morono Y."/>
            <person name="Uchiyama I."/>
            <person name="Ito T."/>
            <person name="Fujiyama A."/>
            <person name="Inagaki F."/>
            <person name="Takami H."/>
        </authorList>
    </citation>
    <scope>NUCLEOTIDE SEQUENCE</scope>
    <source>
        <strain evidence="7">Expedition CK06-06</strain>
    </source>
</reference>
<sequence length="414" mass="47033">DLKKYTDPNGEYGNQLKETEAKIQLAQEELIRATETLKWSKTLYAEKYISQTELHADELAETKKALDLELAKNNRDLLKDFTYKRNLAQLESDVRQAKMALERTNRKTNADVVQAQADLKAKEAEYQRQKDKLKKIEDQIEKTKIYAPVDGLVIYATSAQRGGWRGRREPLDEGQDVRERQELIHLPTAASVKAEVDIHESSLEKIRPGLPAIISVDALPGKKFFGTVANIAPLPDAQSLWMNPDLKVYNTDIYLNNNDDNLRTGMSCQAEIIIQQYDDAVYVPVQSVLRVGGETTVYVWNGKTLEPRKVEIGLDNNRMVRIISGLKNGEVVSLTPPLKSAGVEPSAGIIFAERNFVEEKTFEGKSVEQAPMQKPLDETKSTEETGKMRERFKSMSSEEREKMRKRFRNMPAEE</sequence>
<protein>
    <submittedName>
        <fullName evidence="7">Uncharacterized protein</fullName>
    </submittedName>
</protein>
<dbReference type="Pfam" id="PF25975">
    <property type="entry name" value="CzcB_C"/>
    <property type="match status" value="1"/>
</dbReference>
<gene>
    <name evidence="7" type="ORF">S03H2_14180</name>
</gene>
<dbReference type="AlphaFoldDB" id="X1GCI4"/>
<dbReference type="InterPro" id="IPR050465">
    <property type="entry name" value="UPF0194_transport"/>
</dbReference>
<dbReference type="Gene3D" id="2.40.420.20">
    <property type="match status" value="1"/>
</dbReference>
<evidence type="ECO:0000259" key="6">
    <source>
        <dbReference type="Pfam" id="PF25990"/>
    </source>
</evidence>
<dbReference type="PANTHER" id="PTHR32347:SF23">
    <property type="entry name" value="BLL5650 PROTEIN"/>
    <property type="match status" value="1"/>
</dbReference>
<proteinExistence type="predicted"/>
<evidence type="ECO:0000313" key="7">
    <source>
        <dbReference type="EMBL" id="GAH42505.1"/>
    </source>
</evidence>
<dbReference type="GO" id="GO:0022857">
    <property type="term" value="F:transmembrane transporter activity"/>
    <property type="evidence" value="ECO:0007669"/>
    <property type="project" value="InterPro"/>
</dbReference>